<reference evidence="10 11" key="1">
    <citation type="submission" date="2020-01" db="EMBL/GenBank/DDBJ databases">
        <title>Genome sequencing of strain KACC 21507.</title>
        <authorList>
            <person name="Heo J."/>
            <person name="Kim S.-J."/>
            <person name="Kim J.-S."/>
            <person name="Hong S.-B."/>
            <person name="Kwon S.-W."/>
        </authorList>
    </citation>
    <scope>NUCLEOTIDE SEQUENCE [LARGE SCALE GENOMIC DNA]</scope>
    <source>
        <strain evidence="10 11">KACC 21507</strain>
    </source>
</reference>
<dbReference type="AlphaFoldDB" id="A0A6P1NBA8"/>
<gene>
    <name evidence="10" type="primary">queG</name>
    <name evidence="10" type="ORF">GT348_06555</name>
</gene>
<name>A0A6P1NBA8_9PROT</name>
<keyword evidence="4" id="KW-0479">Metal-binding</keyword>
<evidence type="ECO:0000256" key="6">
    <source>
        <dbReference type="ARBA" id="ARBA00023002"/>
    </source>
</evidence>
<protein>
    <submittedName>
        <fullName evidence="10">tRNA epoxyqueuosine(34) reductase QueG</fullName>
        <ecNumber evidence="10">1.17.99.6</ecNumber>
    </submittedName>
</protein>
<organism evidence="10 11">
    <name type="scientific">Aristophania vespae</name>
    <dbReference type="NCBI Taxonomy" id="2697033"/>
    <lineage>
        <taxon>Bacteria</taxon>
        <taxon>Pseudomonadati</taxon>
        <taxon>Pseudomonadota</taxon>
        <taxon>Alphaproteobacteria</taxon>
        <taxon>Acetobacterales</taxon>
        <taxon>Acetobacteraceae</taxon>
        <taxon>Aristophania</taxon>
    </lineage>
</organism>
<dbReference type="PROSITE" id="PS51379">
    <property type="entry name" value="4FE4S_FER_2"/>
    <property type="match status" value="1"/>
</dbReference>
<dbReference type="InterPro" id="IPR004453">
    <property type="entry name" value="QueG"/>
</dbReference>
<dbReference type="Pfam" id="PF13484">
    <property type="entry name" value="Fer4_16"/>
    <property type="match status" value="1"/>
</dbReference>
<feature type="domain" description="4Fe-4S ferredoxin-type" evidence="9">
    <location>
        <begin position="164"/>
        <end position="194"/>
    </location>
</feature>
<dbReference type="Pfam" id="PF08331">
    <property type="entry name" value="QueG_DUF1730"/>
    <property type="match status" value="1"/>
</dbReference>
<evidence type="ECO:0000256" key="3">
    <source>
        <dbReference type="ARBA" id="ARBA00022694"/>
    </source>
</evidence>
<keyword evidence="8" id="KW-0411">Iron-sulfur</keyword>
<dbReference type="GO" id="GO:0051539">
    <property type="term" value="F:4 iron, 4 sulfur cluster binding"/>
    <property type="evidence" value="ECO:0007669"/>
    <property type="project" value="UniProtKB-KW"/>
</dbReference>
<dbReference type="Proteomes" id="UP000463975">
    <property type="component" value="Chromosome"/>
</dbReference>
<proteinExistence type="predicted"/>
<dbReference type="PANTHER" id="PTHR30002">
    <property type="entry name" value="EPOXYQUEUOSINE REDUCTASE"/>
    <property type="match status" value="1"/>
</dbReference>
<evidence type="ECO:0000256" key="8">
    <source>
        <dbReference type="ARBA" id="ARBA00023014"/>
    </source>
</evidence>
<keyword evidence="1" id="KW-0004">4Fe-4S</keyword>
<dbReference type="PANTHER" id="PTHR30002:SF4">
    <property type="entry name" value="EPOXYQUEUOSINE REDUCTASE"/>
    <property type="match status" value="1"/>
</dbReference>
<evidence type="ECO:0000256" key="1">
    <source>
        <dbReference type="ARBA" id="ARBA00022485"/>
    </source>
</evidence>
<dbReference type="InterPro" id="IPR013542">
    <property type="entry name" value="QueG_DUF1730"/>
</dbReference>
<evidence type="ECO:0000256" key="4">
    <source>
        <dbReference type="ARBA" id="ARBA00022723"/>
    </source>
</evidence>
<accession>A0A6P1NBA8</accession>
<keyword evidence="7" id="KW-0408">Iron</keyword>
<sequence>MGFDAIGFCKASLDPSIEEGLRAFVAQQYHGTMTWMEERIEERAQPKVLWPEVQSVISLGLSYAPAEDAFATLRQKSHGNISVYARNRDYHDVFKGMLKQLAQFVVKWGGESTKVKVFVDTAPVSERDLAEKAQLGWRGKHGCLVSRSHGSWLFLGEIFTNLDLTPSSSKGGKCGSCTRCLDSCPTQAFLAPGRMDARRCIAYLTIEHKGSIPHEFRSQIGNRIYGCDDCVAVCPWNSFAKTAQTIKFHAKKEHIAPPLSELVQFDDARFRTHFSGSPIKRIGRSKFIRNVLIAVGNSGNLSLLPHAERLRHDDDPVIAETASWAVEQLNLQEL</sequence>
<dbReference type="NCBIfam" id="TIGR00276">
    <property type="entry name" value="tRNA epoxyqueuosine(34) reductase QueG"/>
    <property type="match status" value="1"/>
</dbReference>
<dbReference type="GO" id="GO:0008616">
    <property type="term" value="P:tRNA queuosine(34) biosynthetic process"/>
    <property type="evidence" value="ECO:0007669"/>
    <property type="project" value="UniProtKB-KW"/>
</dbReference>
<dbReference type="GO" id="GO:0052693">
    <property type="term" value="F:epoxyqueuosine reductase activity"/>
    <property type="evidence" value="ECO:0007669"/>
    <property type="project" value="UniProtKB-EC"/>
</dbReference>
<keyword evidence="5" id="KW-0671">Queuosine biosynthesis</keyword>
<dbReference type="InterPro" id="IPR017900">
    <property type="entry name" value="4Fe4S_Fe_S_CS"/>
</dbReference>
<evidence type="ECO:0000313" key="11">
    <source>
        <dbReference type="Proteomes" id="UP000463975"/>
    </source>
</evidence>
<dbReference type="SUPFAM" id="SSF46548">
    <property type="entry name" value="alpha-helical ferredoxin"/>
    <property type="match status" value="1"/>
</dbReference>
<dbReference type="Gene3D" id="3.30.70.20">
    <property type="match status" value="1"/>
</dbReference>
<keyword evidence="3" id="KW-0819">tRNA processing</keyword>
<evidence type="ECO:0000259" key="9">
    <source>
        <dbReference type="PROSITE" id="PS51379"/>
    </source>
</evidence>
<dbReference type="PROSITE" id="PS00198">
    <property type="entry name" value="4FE4S_FER_1"/>
    <property type="match status" value="1"/>
</dbReference>
<dbReference type="GO" id="GO:0046872">
    <property type="term" value="F:metal ion binding"/>
    <property type="evidence" value="ECO:0007669"/>
    <property type="project" value="UniProtKB-KW"/>
</dbReference>
<evidence type="ECO:0000256" key="5">
    <source>
        <dbReference type="ARBA" id="ARBA00022785"/>
    </source>
</evidence>
<keyword evidence="11" id="KW-1185">Reference proteome</keyword>
<dbReference type="InterPro" id="IPR017896">
    <property type="entry name" value="4Fe4S_Fe-S-bd"/>
</dbReference>
<dbReference type="EMBL" id="CP047652">
    <property type="protein sequence ID" value="QHI95945.1"/>
    <property type="molecule type" value="Genomic_DNA"/>
</dbReference>
<dbReference type="KEGG" id="bomb:GT348_06555"/>
<evidence type="ECO:0000313" key="10">
    <source>
        <dbReference type="EMBL" id="QHI95945.1"/>
    </source>
</evidence>
<keyword evidence="6 10" id="KW-0560">Oxidoreductase</keyword>
<evidence type="ECO:0000256" key="2">
    <source>
        <dbReference type="ARBA" id="ARBA00022490"/>
    </source>
</evidence>
<dbReference type="EC" id="1.17.99.6" evidence="10"/>
<keyword evidence="2" id="KW-0963">Cytoplasm</keyword>
<evidence type="ECO:0000256" key="7">
    <source>
        <dbReference type="ARBA" id="ARBA00023004"/>
    </source>
</evidence>